<evidence type="ECO:0000313" key="1">
    <source>
        <dbReference type="EMBL" id="PLT46560.1"/>
    </source>
</evidence>
<name>A0A2N5N8E0_9BACL</name>
<evidence type="ECO:0000313" key="2">
    <source>
        <dbReference type="Proteomes" id="UP000234789"/>
    </source>
</evidence>
<gene>
    <name evidence="1" type="ORF">B8V81_0784</name>
</gene>
<reference evidence="1 2" key="1">
    <citation type="submission" date="2017-05" db="EMBL/GenBank/DDBJ databases">
        <title>Functional genome analysis of Paenibacillus pasadenensis strain R16: insights on endophytic life style and antifungal activity.</title>
        <authorList>
            <person name="Passera A."/>
            <person name="Marcolungo L."/>
            <person name="Casati P."/>
            <person name="Brasca M."/>
            <person name="Quaglino F."/>
            <person name="Delledonne M."/>
        </authorList>
    </citation>
    <scope>NUCLEOTIDE SEQUENCE [LARGE SCALE GENOMIC DNA]</scope>
    <source>
        <strain evidence="1 2">R16</strain>
    </source>
</reference>
<proteinExistence type="predicted"/>
<protein>
    <submittedName>
        <fullName evidence="1">Uncharacterized protein</fullName>
    </submittedName>
</protein>
<organism evidence="1 2">
    <name type="scientific">Paenibacillus pasadenensis</name>
    <dbReference type="NCBI Taxonomy" id="217090"/>
    <lineage>
        <taxon>Bacteria</taxon>
        <taxon>Bacillati</taxon>
        <taxon>Bacillota</taxon>
        <taxon>Bacilli</taxon>
        <taxon>Bacillales</taxon>
        <taxon>Paenibacillaceae</taxon>
        <taxon>Paenibacillus</taxon>
    </lineage>
</organism>
<dbReference type="Proteomes" id="UP000234789">
    <property type="component" value="Unassembled WGS sequence"/>
</dbReference>
<dbReference type="AlphaFoldDB" id="A0A2N5N8E0"/>
<accession>A0A2N5N8E0</accession>
<keyword evidence="2" id="KW-1185">Reference proteome</keyword>
<sequence length="51" mass="5596">MPVLIMHDIALFPSFWISIPIDGRSAWNVSPSGGLPAARMDFHPQKVYDGG</sequence>
<dbReference type="EMBL" id="NFEZ01000003">
    <property type="protein sequence ID" value="PLT46560.1"/>
    <property type="molecule type" value="Genomic_DNA"/>
</dbReference>
<comment type="caution">
    <text evidence="1">The sequence shown here is derived from an EMBL/GenBank/DDBJ whole genome shotgun (WGS) entry which is preliminary data.</text>
</comment>